<dbReference type="PANTHER" id="PTHR47219">
    <property type="entry name" value="RAB GTPASE-ACTIVATING PROTEIN 1-LIKE"/>
    <property type="match status" value="1"/>
</dbReference>
<dbReference type="EMBL" id="JAVRRG010000198">
    <property type="protein sequence ID" value="KAK5077812.1"/>
    <property type="molecule type" value="Genomic_DNA"/>
</dbReference>
<feature type="region of interest" description="Disordered" evidence="1">
    <location>
        <begin position="626"/>
        <end position="649"/>
    </location>
</feature>
<feature type="region of interest" description="Disordered" evidence="1">
    <location>
        <begin position="525"/>
        <end position="544"/>
    </location>
</feature>
<keyword evidence="4" id="KW-1185">Reference proteome</keyword>
<dbReference type="SMART" id="SM00164">
    <property type="entry name" value="TBC"/>
    <property type="match status" value="1"/>
</dbReference>
<dbReference type="Proteomes" id="UP001345013">
    <property type="component" value="Unassembled WGS sequence"/>
</dbReference>
<dbReference type="Gene3D" id="1.10.10.750">
    <property type="entry name" value="Ypt/Rab-GAP domain of gyp1p, domain 1"/>
    <property type="match status" value="1"/>
</dbReference>
<feature type="compositionally biased region" description="Polar residues" evidence="1">
    <location>
        <begin position="56"/>
        <end position="68"/>
    </location>
</feature>
<feature type="compositionally biased region" description="Low complexity" evidence="1">
    <location>
        <begin position="529"/>
        <end position="544"/>
    </location>
</feature>
<dbReference type="InterPro" id="IPR035969">
    <property type="entry name" value="Rab-GAP_TBC_sf"/>
</dbReference>
<evidence type="ECO:0000313" key="4">
    <source>
        <dbReference type="Proteomes" id="UP001345013"/>
    </source>
</evidence>
<dbReference type="SUPFAM" id="SSF47923">
    <property type="entry name" value="Ypt/Rab-GAP domain of gyp1p"/>
    <property type="match status" value="2"/>
</dbReference>
<feature type="region of interest" description="Disordered" evidence="1">
    <location>
        <begin position="56"/>
        <end position="117"/>
    </location>
</feature>
<accession>A0ABR0JXE7</accession>
<feature type="compositionally biased region" description="Low complexity" evidence="1">
    <location>
        <begin position="892"/>
        <end position="907"/>
    </location>
</feature>
<feature type="compositionally biased region" description="Basic and acidic residues" evidence="1">
    <location>
        <begin position="723"/>
        <end position="744"/>
    </location>
</feature>
<dbReference type="Pfam" id="PF00566">
    <property type="entry name" value="RabGAP-TBC"/>
    <property type="match status" value="1"/>
</dbReference>
<evidence type="ECO:0000313" key="3">
    <source>
        <dbReference type="EMBL" id="KAK5077812.1"/>
    </source>
</evidence>
<feature type="region of interest" description="Disordered" evidence="1">
    <location>
        <begin position="723"/>
        <end position="759"/>
    </location>
</feature>
<dbReference type="PANTHER" id="PTHR47219:SF9">
    <property type="entry name" value="GTPASE ACTIVATING PROTEIN AND CENTROSOME-ASSOCIATED, ISOFORM B"/>
    <property type="match status" value="1"/>
</dbReference>
<organism evidence="3 4">
    <name type="scientific">Lithohypha guttulata</name>
    <dbReference type="NCBI Taxonomy" id="1690604"/>
    <lineage>
        <taxon>Eukaryota</taxon>
        <taxon>Fungi</taxon>
        <taxon>Dikarya</taxon>
        <taxon>Ascomycota</taxon>
        <taxon>Pezizomycotina</taxon>
        <taxon>Eurotiomycetes</taxon>
        <taxon>Chaetothyriomycetidae</taxon>
        <taxon>Chaetothyriales</taxon>
        <taxon>Trichomeriaceae</taxon>
        <taxon>Lithohypha</taxon>
    </lineage>
</organism>
<evidence type="ECO:0000256" key="1">
    <source>
        <dbReference type="SAM" id="MobiDB-lite"/>
    </source>
</evidence>
<evidence type="ECO:0000259" key="2">
    <source>
        <dbReference type="PROSITE" id="PS50086"/>
    </source>
</evidence>
<feature type="compositionally biased region" description="Basic and acidic residues" evidence="1">
    <location>
        <begin position="630"/>
        <end position="648"/>
    </location>
</feature>
<feature type="compositionally biased region" description="Low complexity" evidence="1">
    <location>
        <begin position="69"/>
        <end position="98"/>
    </location>
</feature>
<reference evidence="3 4" key="1">
    <citation type="submission" date="2023-08" db="EMBL/GenBank/DDBJ databases">
        <title>Black Yeasts Isolated from many extreme environments.</title>
        <authorList>
            <person name="Coleine C."/>
            <person name="Stajich J.E."/>
            <person name="Selbmann L."/>
        </authorList>
    </citation>
    <scope>NUCLEOTIDE SEQUENCE [LARGE SCALE GENOMIC DNA]</scope>
    <source>
        <strain evidence="3 4">CCFEE 5885</strain>
    </source>
</reference>
<name>A0ABR0JXE7_9EURO</name>
<dbReference type="Gene3D" id="1.10.472.80">
    <property type="entry name" value="Ypt/Rab-GAP domain of gyp1p, domain 3"/>
    <property type="match status" value="1"/>
</dbReference>
<gene>
    <name evidence="3" type="ORF">LTR24_009301</name>
</gene>
<proteinExistence type="predicted"/>
<dbReference type="PROSITE" id="PS50086">
    <property type="entry name" value="TBC_RABGAP"/>
    <property type="match status" value="1"/>
</dbReference>
<dbReference type="InterPro" id="IPR050302">
    <property type="entry name" value="Rab_GAP_TBC_domain"/>
</dbReference>
<feature type="compositionally biased region" description="Basic and acidic residues" evidence="1">
    <location>
        <begin position="103"/>
        <end position="115"/>
    </location>
</feature>
<dbReference type="InterPro" id="IPR000195">
    <property type="entry name" value="Rab-GAP-TBC_dom"/>
</dbReference>
<sequence>MAAEMKLASVAVEEVVMLREVDEVRPENIPLPTDSMITVRLSDAQLQPDLESISNSTQDLNKATVEQNSHTSMAASSTSRTSSRSSSRSSQASSISNSVDWEGLERTEEQELKDDATDESTALLLARLEQENNALATDPKAGLSSKPSRGRADTRPMSVHGLKRLVNAPHTQSLRYSQIPAPAMTELEFWAALVQDYRQTVQRLPALTSNKIRGGVPPPLRGVVWPSIAGAHDLQLHQDFQRLSTEPSPYDGLIGKDVGRSFPNVDMFKDKDGEGQQMLRKVLKAFSLYDEKIGYCQGLGFVVGPLLMHMGEADAFAVLVRLMEHYDLRSCYTPDLTGLHMRIYQFQILLTNHLPTLSAHLASLNVEPLYVSQWFLSFFAVTCPLPMLLRIYDIILAEGATETLMRVALSLMQRNQKKLLAFSEFEDAMQFLLSRSLWDTYAQHADDMVQDFTSLTNLVSRESLQTLEAEFKKSQVAAAPSPLKSAAASLLGRFWAGSSHQASKSTLSLKIPGDTITVSTLRKTSSGNSLTSTMTSIETTSSEASTALTEVSDASRVKSEVISLAPSDISSANMASSSDRGLHSQIEDLLTALGKLQHQQMELARELQHEREEREEERTLATSLLRQLRKQREDQRPSIREEDAAKTDDDIEQLINKASEHFSPTASRRISIIQTKHQLRDSAAEWKEKHEVEASRCQALMRQLDERDSEHNTLREELKEARQRIQDSHKDKQRLERQVQDLRSRSSPLPDSPSDLYTPVSEKTEIELKLPAPAKGLREFRLGKPDTPRSSSLPFSKRSSSLLTQSVIAASNGDQTQSHEAVLLELVNAKTAEAIARQELEETKGKLDGLRKIISGGVLSPSPHSVDSVHILSTTPPTTTTPEPQKPVHAPSSSVGGFFSGWGKRST</sequence>
<feature type="region of interest" description="Disordered" evidence="1">
    <location>
        <begin position="133"/>
        <end position="155"/>
    </location>
</feature>
<protein>
    <recommendedName>
        <fullName evidence="2">Rab-GAP TBC domain-containing protein</fullName>
    </recommendedName>
</protein>
<comment type="caution">
    <text evidence="3">The sequence shown here is derived from an EMBL/GenBank/DDBJ whole genome shotgun (WGS) entry which is preliminary data.</text>
</comment>
<feature type="compositionally biased region" description="Low complexity" evidence="1">
    <location>
        <begin position="745"/>
        <end position="756"/>
    </location>
</feature>
<feature type="region of interest" description="Disordered" evidence="1">
    <location>
        <begin position="872"/>
        <end position="907"/>
    </location>
</feature>
<dbReference type="Gene3D" id="1.10.8.270">
    <property type="entry name" value="putative rabgap domain of human tbc1 domain family member 14 like domains"/>
    <property type="match status" value="1"/>
</dbReference>
<feature type="domain" description="Rab-GAP TBC" evidence="2">
    <location>
        <begin position="215"/>
        <end position="399"/>
    </location>
</feature>